<accession>A0ABW7NAP0</accession>
<evidence type="ECO:0000313" key="15">
    <source>
        <dbReference type="Proteomes" id="UP001610063"/>
    </source>
</evidence>
<dbReference type="Pfam" id="PF12833">
    <property type="entry name" value="HTH_18"/>
    <property type="match status" value="1"/>
</dbReference>
<evidence type="ECO:0000256" key="5">
    <source>
        <dbReference type="ARBA" id="ARBA00023163"/>
    </source>
</evidence>
<keyword evidence="14" id="KW-0067">ATP-binding</keyword>
<dbReference type="PANTHER" id="PTHR43547">
    <property type="entry name" value="TWO-COMPONENT HISTIDINE KINASE"/>
    <property type="match status" value="1"/>
</dbReference>
<dbReference type="SUPFAM" id="SSF48452">
    <property type="entry name" value="TPR-like"/>
    <property type="match status" value="2"/>
</dbReference>
<dbReference type="InterPro" id="IPR005467">
    <property type="entry name" value="His_kinase_dom"/>
</dbReference>
<feature type="coiled-coil region" evidence="8">
    <location>
        <begin position="343"/>
        <end position="370"/>
    </location>
</feature>
<feature type="chain" id="PRO_5046795205" description="histidine kinase" evidence="10">
    <location>
        <begin position="27"/>
        <end position="939"/>
    </location>
</feature>
<keyword evidence="9" id="KW-0812">Transmembrane</keyword>
<dbReference type="InterPro" id="IPR003594">
    <property type="entry name" value="HATPase_dom"/>
</dbReference>
<evidence type="ECO:0000259" key="11">
    <source>
        <dbReference type="PROSITE" id="PS01124"/>
    </source>
</evidence>
<keyword evidence="8" id="KW-0175">Coiled coil</keyword>
<evidence type="ECO:0000256" key="4">
    <source>
        <dbReference type="ARBA" id="ARBA00023015"/>
    </source>
</evidence>
<dbReference type="EMBL" id="JBIPKE010000018">
    <property type="protein sequence ID" value="MFH6984685.1"/>
    <property type="molecule type" value="Genomic_DNA"/>
</dbReference>
<dbReference type="Proteomes" id="UP001610063">
    <property type="component" value="Unassembled WGS sequence"/>
</dbReference>
<name>A0ABW7NAP0_9BACT</name>
<dbReference type="PROSITE" id="PS01124">
    <property type="entry name" value="HTH_ARAC_FAMILY_2"/>
    <property type="match status" value="1"/>
</dbReference>
<dbReference type="SMART" id="SM00028">
    <property type="entry name" value="TPR"/>
    <property type="match status" value="4"/>
</dbReference>
<dbReference type="Pfam" id="PF02518">
    <property type="entry name" value="HATPase_c"/>
    <property type="match status" value="1"/>
</dbReference>
<feature type="domain" description="HTH araC/xylS-type" evidence="11">
    <location>
        <begin position="839"/>
        <end position="939"/>
    </location>
</feature>
<organism evidence="14 15">
    <name type="scientific">Marinoscillum luteum</name>
    <dbReference type="NCBI Taxonomy" id="861051"/>
    <lineage>
        <taxon>Bacteria</taxon>
        <taxon>Pseudomonadati</taxon>
        <taxon>Bacteroidota</taxon>
        <taxon>Cytophagia</taxon>
        <taxon>Cytophagales</taxon>
        <taxon>Reichenbachiellaceae</taxon>
        <taxon>Marinoscillum</taxon>
    </lineage>
</organism>
<evidence type="ECO:0000256" key="9">
    <source>
        <dbReference type="SAM" id="Phobius"/>
    </source>
</evidence>
<gene>
    <name evidence="14" type="ORF">ACHKAR_14615</name>
</gene>
<keyword evidence="14" id="KW-0547">Nucleotide-binding</keyword>
<dbReference type="Gene3D" id="1.10.10.60">
    <property type="entry name" value="Homeodomain-like"/>
    <property type="match status" value="1"/>
</dbReference>
<evidence type="ECO:0000256" key="6">
    <source>
        <dbReference type="PROSITE-ProRule" id="PRU00169"/>
    </source>
</evidence>
<dbReference type="InterPro" id="IPR003661">
    <property type="entry name" value="HisK_dim/P_dom"/>
</dbReference>
<dbReference type="CDD" id="cd00075">
    <property type="entry name" value="HATPase"/>
    <property type="match status" value="1"/>
</dbReference>
<dbReference type="InterPro" id="IPR011990">
    <property type="entry name" value="TPR-like_helical_dom_sf"/>
</dbReference>
<dbReference type="CDD" id="cd17574">
    <property type="entry name" value="REC_OmpR"/>
    <property type="match status" value="1"/>
</dbReference>
<dbReference type="SUPFAM" id="SSF46689">
    <property type="entry name" value="Homeodomain-like"/>
    <property type="match status" value="1"/>
</dbReference>
<keyword evidence="10" id="KW-0732">Signal</keyword>
<dbReference type="GO" id="GO:0005524">
    <property type="term" value="F:ATP binding"/>
    <property type="evidence" value="ECO:0007669"/>
    <property type="project" value="UniProtKB-KW"/>
</dbReference>
<feature type="repeat" description="TPR" evidence="7">
    <location>
        <begin position="110"/>
        <end position="143"/>
    </location>
</feature>
<evidence type="ECO:0000313" key="14">
    <source>
        <dbReference type="EMBL" id="MFH6984685.1"/>
    </source>
</evidence>
<dbReference type="InterPro" id="IPR036890">
    <property type="entry name" value="HATPase_C_sf"/>
</dbReference>
<dbReference type="PROSITE" id="PS50110">
    <property type="entry name" value="RESPONSE_REGULATORY"/>
    <property type="match status" value="1"/>
</dbReference>
<evidence type="ECO:0000259" key="13">
    <source>
        <dbReference type="PROSITE" id="PS50110"/>
    </source>
</evidence>
<reference evidence="14 15" key="1">
    <citation type="journal article" date="2013" name="Int. J. Syst. Evol. Microbiol.">
        <title>Marinoscillum luteum sp. nov., isolated from marine sediment.</title>
        <authorList>
            <person name="Cha I.T."/>
            <person name="Park S.J."/>
            <person name="Kim S.J."/>
            <person name="Kim J.G."/>
            <person name="Jung M.Y."/>
            <person name="Shin K.S."/>
            <person name="Kwon K.K."/>
            <person name="Yang S.H."/>
            <person name="Seo Y.S."/>
            <person name="Rhee S.K."/>
        </authorList>
    </citation>
    <scope>NUCLEOTIDE SEQUENCE [LARGE SCALE GENOMIC DNA]</scope>
    <source>
        <strain evidence="14 15">KCTC 23939</strain>
    </source>
</reference>
<dbReference type="Pfam" id="PF14938">
    <property type="entry name" value="SNAP"/>
    <property type="match status" value="1"/>
</dbReference>
<dbReference type="EC" id="2.7.13.3" evidence="2"/>
<feature type="coiled-coil region" evidence="8">
    <location>
        <begin position="407"/>
        <end position="438"/>
    </location>
</feature>
<evidence type="ECO:0000256" key="10">
    <source>
        <dbReference type="SAM" id="SignalP"/>
    </source>
</evidence>
<dbReference type="Gene3D" id="1.10.287.130">
    <property type="match status" value="1"/>
</dbReference>
<dbReference type="InterPro" id="IPR036097">
    <property type="entry name" value="HisK_dim/P_sf"/>
</dbReference>
<keyword evidence="7" id="KW-0802">TPR repeat</keyword>
<dbReference type="SUPFAM" id="SSF52172">
    <property type="entry name" value="CheY-like"/>
    <property type="match status" value="1"/>
</dbReference>
<dbReference type="Pfam" id="PF00512">
    <property type="entry name" value="HisKA"/>
    <property type="match status" value="1"/>
</dbReference>
<dbReference type="InterPro" id="IPR009057">
    <property type="entry name" value="Homeodomain-like_sf"/>
</dbReference>
<dbReference type="CDD" id="cd00082">
    <property type="entry name" value="HisKA"/>
    <property type="match status" value="1"/>
</dbReference>
<dbReference type="SMART" id="SM00388">
    <property type="entry name" value="HisKA"/>
    <property type="match status" value="1"/>
</dbReference>
<feature type="modified residue" description="4-aspartylphosphate" evidence="6">
    <location>
        <position position="746"/>
    </location>
</feature>
<dbReference type="RefSeq" id="WP_395418094.1">
    <property type="nucleotide sequence ID" value="NZ_JBIPKE010000018.1"/>
</dbReference>
<dbReference type="InterPro" id="IPR011006">
    <property type="entry name" value="CheY-like_superfamily"/>
</dbReference>
<dbReference type="SMART" id="SM00387">
    <property type="entry name" value="HATPase_c"/>
    <property type="match status" value="1"/>
</dbReference>
<keyword evidence="4" id="KW-0805">Transcription regulation</keyword>
<dbReference type="SUPFAM" id="SSF47384">
    <property type="entry name" value="Homodimeric domain of signal transducing histidine kinase"/>
    <property type="match status" value="1"/>
</dbReference>
<dbReference type="SMART" id="SM00342">
    <property type="entry name" value="HTH_ARAC"/>
    <property type="match status" value="1"/>
</dbReference>
<comment type="catalytic activity">
    <reaction evidence="1">
        <text>ATP + protein L-histidine = ADP + protein N-phospho-L-histidine.</text>
        <dbReference type="EC" id="2.7.13.3"/>
    </reaction>
</comment>
<feature type="transmembrane region" description="Helical" evidence="9">
    <location>
        <begin position="385"/>
        <end position="405"/>
    </location>
</feature>
<evidence type="ECO:0000256" key="3">
    <source>
        <dbReference type="ARBA" id="ARBA00022553"/>
    </source>
</evidence>
<protein>
    <recommendedName>
        <fullName evidence="2">histidine kinase</fullName>
        <ecNumber evidence="2">2.7.13.3</ecNumber>
    </recommendedName>
</protein>
<dbReference type="Gene3D" id="1.25.40.10">
    <property type="entry name" value="Tetratricopeptide repeat domain"/>
    <property type="match status" value="2"/>
</dbReference>
<keyword evidence="3 6" id="KW-0597">Phosphoprotein</keyword>
<dbReference type="InterPro" id="IPR004358">
    <property type="entry name" value="Sig_transdc_His_kin-like_C"/>
</dbReference>
<feature type="signal peptide" evidence="10">
    <location>
        <begin position="1"/>
        <end position="26"/>
    </location>
</feature>
<dbReference type="Gene3D" id="3.30.565.10">
    <property type="entry name" value="Histidine kinase-like ATPase, C-terminal domain"/>
    <property type="match status" value="1"/>
</dbReference>
<feature type="domain" description="Histidine kinase" evidence="12">
    <location>
        <begin position="445"/>
        <end position="662"/>
    </location>
</feature>
<dbReference type="Pfam" id="PF00072">
    <property type="entry name" value="Response_reg"/>
    <property type="match status" value="1"/>
</dbReference>
<keyword evidence="9" id="KW-1133">Transmembrane helix</keyword>
<dbReference type="SMART" id="SM00448">
    <property type="entry name" value="REC"/>
    <property type="match status" value="1"/>
</dbReference>
<proteinExistence type="predicted"/>
<dbReference type="PROSITE" id="PS50005">
    <property type="entry name" value="TPR"/>
    <property type="match status" value="2"/>
</dbReference>
<evidence type="ECO:0000256" key="8">
    <source>
        <dbReference type="SAM" id="Coils"/>
    </source>
</evidence>
<keyword evidence="15" id="KW-1185">Reference proteome</keyword>
<dbReference type="SUPFAM" id="SSF55874">
    <property type="entry name" value="ATPase domain of HSP90 chaperone/DNA topoisomerase II/histidine kinase"/>
    <property type="match status" value="1"/>
</dbReference>
<dbReference type="PANTHER" id="PTHR43547:SF2">
    <property type="entry name" value="HYBRID SIGNAL TRANSDUCTION HISTIDINE KINASE C"/>
    <property type="match status" value="1"/>
</dbReference>
<dbReference type="PROSITE" id="PS50109">
    <property type="entry name" value="HIS_KIN"/>
    <property type="match status" value="1"/>
</dbReference>
<dbReference type="InterPro" id="IPR019734">
    <property type="entry name" value="TPR_rpt"/>
</dbReference>
<feature type="domain" description="Response regulatory" evidence="13">
    <location>
        <begin position="698"/>
        <end position="813"/>
    </location>
</feature>
<sequence length="939" mass="107243">MSNPPANKYAFFLLISTFFCVHCAFAQSNEFQDLVRSIEAIEAQDEPPTDSLWALSQPYFSAKSDTIKARINLLWGRHYFSEFQFDSAKHFMEEAIGFYAKAPGRKRDLAASLIYLGHLCYDIEDISSAISAYHRALAIYEELGMQAEAGNAYNGIGNSYCYIAEFNLSLENYQKSMELYSTIGDSTGVSKVLGNIANLYTVRKDYDKSLEYYEKALKWSVNNARQRMDHILGIGIIKEETKEYDGAEAYYREAVSLGKEVKDYIQLAYTYQNLAFLYVNTDQLDSVPKYMELTRELAEKYAIGNLHNNLNEINHQYLFKKGLYKEAYELLKEVRAKSDSFYNLDMTRQLQEVEAQYSTLKKQKELAQKDLELERASGELGRKEFQRNILIVGLLFVMVLVVMIYRSRRLKDRANNILKQKNQQIEEKNKEIKSMEEAKSRWFINISHELRTPLTLIKGPIRQALGAIPSNDHIYQDLKIADRNVGQLQKLVDEILDLSKMEDGKMPVNLGRTNLTELVLNALASFDNAARHTKVKLEFELDPQNPVVISADREKINKVLTNLVSNALKFTHEGGKITVGLEVSEEGVALFVRDTGDGIPADDLDKIFDRFYQSTHSGGGQGGTGVGLAFCKEIARMHGGDLSVTSELGVGSRFELFLPGQRLSGADEIAQEEEALQLATPDIHEEPAQYRSVLKDKKILVVEDNADMRAYISGFLSRDFEVIEARDGMEGLEKLRAHTPDLIVSDVMMPRMDGLTFAREVKKHPTWKNIPFITVSAIGDETEKVNTLRIGIDDYLVKPFFAEELRVRVQNLIYNYSERITSQAEPQEEEISHEEKTLKKLEKEVYDNIDDSNFNVIRLAEAASMSERQLYRYIREMTGLTPANFIKEIRLQRAMDLIQKKVYKRTSQLSYAVGFPQPAYFSTVFKKRFGRLPAEYIED</sequence>
<dbReference type="PRINTS" id="PR00344">
    <property type="entry name" value="BCTRLSENSOR"/>
</dbReference>
<evidence type="ECO:0000256" key="7">
    <source>
        <dbReference type="PROSITE-ProRule" id="PRU00339"/>
    </source>
</evidence>
<keyword evidence="5" id="KW-0804">Transcription</keyword>
<dbReference type="InterPro" id="IPR018060">
    <property type="entry name" value="HTH_AraC"/>
</dbReference>
<dbReference type="InterPro" id="IPR001789">
    <property type="entry name" value="Sig_transdc_resp-reg_receiver"/>
</dbReference>
<keyword evidence="9" id="KW-0472">Membrane</keyword>
<evidence type="ECO:0000256" key="2">
    <source>
        <dbReference type="ARBA" id="ARBA00012438"/>
    </source>
</evidence>
<evidence type="ECO:0000256" key="1">
    <source>
        <dbReference type="ARBA" id="ARBA00000085"/>
    </source>
</evidence>
<feature type="repeat" description="TPR" evidence="7">
    <location>
        <begin position="190"/>
        <end position="223"/>
    </location>
</feature>
<dbReference type="Gene3D" id="3.40.50.2300">
    <property type="match status" value="1"/>
</dbReference>
<comment type="caution">
    <text evidence="14">The sequence shown here is derived from an EMBL/GenBank/DDBJ whole genome shotgun (WGS) entry which is preliminary data.</text>
</comment>
<evidence type="ECO:0000259" key="12">
    <source>
        <dbReference type="PROSITE" id="PS50109"/>
    </source>
</evidence>